<sequence>MIGWKVPIFDHVAMMGRLRSQGHVKIMCDWGHLVVNISDLFILKRLTIRVVVVEFVVVHLVELAFRSSFLFSSIYLYI</sequence>
<proteinExistence type="predicted"/>
<dbReference type="AlphaFoldDB" id="A0A383RJ74"/>
<dbReference type="Proteomes" id="UP000304148">
    <property type="component" value="Chromosome"/>
</dbReference>
<name>A0A383RJ74_PAEAL</name>
<gene>
    <name evidence="1" type="ORF">PBLR_15329</name>
</gene>
<accession>A0A383RJ74</accession>
<evidence type="ECO:0000313" key="1">
    <source>
        <dbReference type="EMBL" id="SYX86903.1"/>
    </source>
</evidence>
<reference evidence="2" key="1">
    <citation type="submission" date="2018-08" db="EMBL/GenBank/DDBJ databases">
        <authorList>
            <person name="Chevrot R."/>
        </authorList>
    </citation>
    <scope>NUCLEOTIDE SEQUENCE [LARGE SCALE GENOMIC DNA]</scope>
</reference>
<dbReference type="EMBL" id="LS992241">
    <property type="protein sequence ID" value="SYX86903.1"/>
    <property type="molecule type" value="Genomic_DNA"/>
</dbReference>
<protein>
    <submittedName>
        <fullName evidence="1">Uncharacterized protein</fullName>
    </submittedName>
</protein>
<organism evidence="1 2">
    <name type="scientific">Paenibacillus alvei</name>
    <name type="common">Bacillus alvei</name>
    <dbReference type="NCBI Taxonomy" id="44250"/>
    <lineage>
        <taxon>Bacteria</taxon>
        <taxon>Bacillati</taxon>
        <taxon>Bacillota</taxon>
        <taxon>Bacilli</taxon>
        <taxon>Bacillales</taxon>
        <taxon>Paenibacillaceae</taxon>
        <taxon>Paenibacillus</taxon>
    </lineage>
</organism>
<evidence type="ECO:0000313" key="2">
    <source>
        <dbReference type="Proteomes" id="UP000304148"/>
    </source>
</evidence>